<evidence type="ECO:0000256" key="1">
    <source>
        <dbReference type="ARBA" id="ARBA00004651"/>
    </source>
</evidence>
<keyword evidence="9" id="KW-1185">Reference proteome</keyword>
<evidence type="ECO:0000256" key="5">
    <source>
        <dbReference type="ARBA" id="ARBA00023136"/>
    </source>
</evidence>
<dbReference type="EMBL" id="JAGIOO010000001">
    <property type="protein sequence ID" value="MBP2471760.1"/>
    <property type="molecule type" value="Genomic_DNA"/>
</dbReference>
<feature type="transmembrane region" description="Helical" evidence="6">
    <location>
        <begin position="434"/>
        <end position="453"/>
    </location>
</feature>
<keyword evidence="4 6" id="KW-1133">Transmembrane helix</keyword>
<dbReference type="Pfam" id="PF11700">
    <property type="entry name" value="ATG22"/>
    <property type="match status" value="1"/>
</dbReference>
<proteinExistence type="predicted"/>
<feature type="transmembrane region" description="Helical" evidence="6">
    <location>
        <begin position="311"/>
        <end position="331"/>
    </location>
</feature>
<name>A0ABS5A7T1_9PSEU</name>
<dbReference type="InterPro" id="IPR036259">
    <property type="entry name" value="MFS_trans_sf"/>
</dbReference>
<feature type="domain" description="Major facilitator superfamily (MFS) profile" evidence="7">
    <location>
        <begin position="275"/>
        <end position="470"/>
    </location>
</feature>
<reference evidence="8 9" key="1">
    <citation type="submission" date="2021-03" db="EMBL/GenBank/DDBJ databases">
        <title>Sequencing the genomes of 1000 actinobacteria strains.</title>
        <authorList>
            <person name="Klenk H.-P."/>
        </authorList>
    </citation>
    <scope>NUCLEOTIDE SEQUENCE [LARGE SCALE GENOMIC DNA]</scope>
    <source>
        <strain evidence="8 9">DSM 44580</strain>
    </source>
</reference>
<keyword evidence="3 6" id="KW-0812">Transmembrane</keyword>
<dbReference type="RefSeq" id="WP_086781598.1">
    <property type="nucleotide sequence ID" value="NZ_JAGIOO010000001.1"/>
</dbReference>
<feature type="transmembrane region" description="Helical" evidence="6">
    <location>
        <begin position="189"/>
        <end position="206"/>
    </location>
</feature>
<comment type="caution">
    <text evidence="8">The sequence shown here is derived from an EMBL/GenBank/DDBJ whole genome shotgun (WGS) entry which is preliminary data.</text>
</comment>
<feature type="transmembrane region" description="Helical" evidence="6">
    <location>
        <begin position="26"/>
        <end position="47"/>
    </location>
</feature>
<feature type="transmembrane region" description="Helical" evidence="6">
    <location>
        <begin position="367"/>
        <end position="387"/>
    </location>
</feature>
<evidence type="ECO:0000313" key="8">
    <source>
        <dbReference type="EMBL" id="MBP2471760.1"/>
    </source>
</evidence>
<evidence type="ECO:0000313" key="9">
    <source>
        <dbReference type="Proteomes" id="UP001519363"/>
    </source>
</evidence>
<dbReference type="InterPro" id="IPR020846">
    <property type="entry name" value="MFS_dom"/>
</dbReference>
<feature type="transmembrane region" description="Helical" evidence="6">
    <location>
        <begin position="278"/>
        <end position="299"/>
    </location>
</feature>
<evidence type="ECO:0000256" key="4">
    <source>
        <dbReference type="ARBA" id="ARBA00022989"/>
    </source>
</evidence>
<dbReference type="PANTHER" id="PTHR23519">
    <property type="entry name" value="AUTOPHAGY-RELATED PROTEIN 22"/>
    <property type="match status" value="1"/>
</dbReference>
<evidence type="ECO:0000259" key="7">
    <source>
        <dbReference type="PROSITE" id="PS50850"/>
    </source>
</evidence>
<protein>
    <submittedName>
        <fullName evidence="8">UMF1 family MFS transporter</fullName>
    </submittedName>
</protein>
<evidence type="ECO:0000256" key="2">
    <source>
        <dbReference type="ARBA" id="ARBA00022448"/>
    </source>
</evidence>
<keyword evidence="5 6" id="KW-0472">Membrane</keyword>
<feature type="transmembrane region" description="Helical" evidence="6">
    <location>
        <begin position="90"/>
        <end position="110"/>
    </location>
</feature>
<gene>
    <name evidence="8" type="ORF">JOF53_000632</name>
</gene>
<feature type="transmembrane region" description="Helical" evidence="6">
    <location>
        <begin position="343"/>
        <end position="361"/>
    </location>
</feature>
<evidence type="ECO:0000256" key="3">
    <source>
        <dbReference type="ARBA" id="ARBA00022692"/>
    </source>
</evidence>
<evidence type="ECO:0000256" key="6">
    <source>
        <dbReference type="SAM" id="Phobius"/>
    </source>
</evidence>
<dbReference type="Proteomes" id="UP001519363">
    <property type="component" value="Unassembled WGS sequence"/>
</dbReference>
<dbReference type="Gene3D" id="1.20.1250.20">
    <property type="entry name" value="MFS general substrate transporter like domains"/>
    <property type="match status" value="2"/>
</dbReference>
<feature type="transmembrane region" description="Helical" evidence="6">
    <location>
        <begin position="122"/>
        <end position="141"/>
    </location>
</feature>
<dbReference type="SUPFAM" id="SSF103473">
    <property type="entry name" value="MFS general substrate transporter"/>
    <property type="match status" value="1"/>
</dbReference>
<feature type="transmembrane region" description="Helical" evidence="6">
    <location>
        <begin position="147"/>
        <end position="169"/>
    </location>
</feature>
<dbReference type="PROSITE" id="PS50850">
    <property type="entry name" value="MFS"/>
    <property type="match status" value="1"/>
</dbReference>
<sequence>MSDLDSVATPAPTPEDRRRAQRAWCWYDWANSVFPTSVVTVFLSLYLTSVAKSAALADTALNGPTPCAGDNTLVNCDVTFLGLQFPAGSLWGYLLSFATVIQVLVLPVAGAIADRSQNKRRMLAGFAFTGAVATCALALVQGQDWQLGVLLFTLGNVCWGTSVVVYYAFIPEISTADERDALSSRGWAFGYLGGGCALALQLVLFLGHDAVGLTEGQAVRVCFVITGLWWAGFTLVPLRVLRDRPNHERVDLGGGRISGGFRELGDTLRHARAFPLTLAFLGAYLVFTDGISTVANIAGQYGALELKLEQSTLIAAILMSQFVAFLGGVLHGRLARHLGAKKTILVSLVWWVVMLVLAYFVQAGEVVQFWGLAAGIGLVLGGTNALARSLFSQMVPKGKEGQYFAVYEIGERSTSWLGPLVYAGIGQATGSFRYAIISMIAFFVVGFVLVWLVPVRRAIRAVGNTEPALL</sequence>
<dbReference type="InterPro" id="IPR024671">
    <property type="entry name" value="Atg22-like"/>
</dbReference>
<accession>A0ABS5A7T1</accession>
<feature type="transmembrane region" description="Helical" evidence="6">
    <location>
        <begin position="218"/>
        <end position="241"/>
    </location>
</feature>
<dbReference type="PANTHER" id="PTHR23519:SF1">
    <property type="entry name" value="AUTOPHAGY-RELATED PROTEIN 22"/>
    <property type="match status" value="1"/>
</dbReference>
<dbReference type="InterPro" id="IPR050495">
    <property type="entry name" value="ATG22/LtaA_families"/>
</dbReference>
<comment type="subcellular location">
    <subcellularLocation>
        <location evidence="1">Cell membrane</location>
        <topology evidence="1">Multi-pass membrane protein</topology>
    </subcellularLocation>
</comment>
<organism evidence="8 9">
    <name type="scientific">Crossiella equi</name>
    <dbReference type="NCBI Taxonomy" id="130796"/>
    <lineage>
        <taxon>Bacteria</taxon>
        <taxon>Bacillati</taxon>
        <taxon>Actinomycetota</taxon>
        <taxon>Actinomycetes</taxon>
        <taxon>Pseudonocardiales</taxon>
        <taxon>Pseudonocardiaceae</taxon>
        <taxon>Crossiella</taxon>
    </lineage>
</organism>
<keyword evidence="2" id="KW-0813">Transport</keyword>